<keyword evidence="2" id="KW-1185">Reference proteome</keyword>
<organism evidence="1 2">
    <name type="scientific">Elysia crispata</name>
    <name type="common">lettuce slug</name>
    <dbReference type="NCBI Taxonomy" id="231223"/>
    <lineage>
        <taxon>Eukaryota</taxon>
        <taxon>Metazoa</taxon>
        <taxon>Spiralia</taxon>
        <taxon>Lophotrochozoa</taxon>
        <taxon>Mollusca</taxon>
        <taxon>Gastropoda</taxon>
        <taxon>Heterobranchia</taxon>
        <taxon>Euthyneura</taxon>
        <taxon>Panpulmonata</taxon>
        <taxon>Sacoglossa</taxon>
        <taxon>Placobranchoidea</taxon>
        <taxon>Plakobranchidae</taxon>
        <taxon>Elysia</taxon>
    </lineage>
</organism>
<dbReference type="AlphaFoldDB" id="A0AAE0YXN7"/>
<sequence>MITSRKMSPFTSPTMVHPKIYFLDAPVLLFTWFGNSTKPEGQRDFWYLLTSKENPETSHLSSTNNNNTLHQAKLPQIEFPKFSGDHTQWQSFCDKFTANLHISDLPPISKFTYLQSLLQGKALAARNSLPLTQANYEIVRDLLVLQQRFGLPENIRLEWARLGDGKESDLDALLSFLNSEIIHQNDQISFKADHGFSSTHLWQNRYR</sequence>
<gene>
    <name evidence="1" type="ORF">RRG08_015193</name>
</gene>
<accession>A0AAE0YXN7</accession>
<evidence type="ECO:0000313" key="1">
    <source>
        <dbReference type="EMBL" id="KAK3758947.1"/>
    </source>
</evidence>
<reference evidence="1" key="1">
    <citation type="journal article" date="2023" name="G3 (Bethesda)">
        <title>A reference genome for the long-term kleptoplast-retaining sea slug Elysia crispata morphotype clarki.</title>
        <authorList>
            <person name="Eastman K.E."/>
            <person name="Pendleton A.L."/>
            <person name="Shaikh M.A."/>
            <person name="Suttiyut T."/>
            <person name="Ogas R."/>
            <person name="Tomko P."/>
            <person name="Gavelis G."/>
            <person name="Widhalm J.R."/>
            <person name="Wisecaver J.H."/>
        </authorList>
    </citation>
    <scope>NUCLEOTIDE SEQUENCE</scope>
    <source>
        <strain evidence="1">ECLA1</strain>
    </source>
</reference>
<dbReference type="EMBL" id="JAWDGP010005184">
    <property type="protein sequence ID" value="KAK3758947.1"/>
    <property type="molecule type" value="Genomic_DNA"/>
</dbReference>
<protein>
    <submittedName>
        <fullName evidence="1">Uncharacterized protein</fullName>
    </submittedName>
</protein>
<dbReference type="Pfam" id="PF03564">
    <property type="entry name" value="DUF1759"/>
    <property type="match status" value="1"/>
</dbReference>
<dbReference type="Proteomes" id="UP001283361">
    <property type="component" value="Unassembled WGS sequence"/>
</dbReference>
<evidence type="ECO:0000313" key="2">
    <source>
        <dbReference type="Proteomes" id="UP001283361"/>
    </source>
</evidence>
<comment type="caution">
    <text evidence="1">The sequence shown here is derived from an EMBL/GenBank/DDBJ whole genome shotgun (WGS) entry which is preliminary data.</text>
</comment>
<proteinExistence type="predicted"/>
<dbReference type="InterPro" id="IPR005312">
    <property type="entry name" value="DUF1759"/>
</dbReference>
<name>A0AAE0YXN7_9GAST</name>